<dbReference type="KEGG" id="mear:Mpt1_c07250"/>
<dbReference type="HOGENOM" id="CLU_034626_0_0_2"/>
<dbReference type="GO" id="GO:0046872">
    <property type="term" value="F:metal ion binding"/>
    <property type="evidence" value="ECO:0007669"/>
    <property type="project" value="UniProtKB-KW"/>
</dbReference>
<dbReference type="GO" id="GO:0000178">
    <property type="term" value="C:exosome (RNase complex)"/>
    <property type="evidence" value="ECO:0007669"/>
    <property type="project" value="UniProtKB-KW"/>
</dbReference>
<dbReference type="AlphaFoldDB" id="A0A0A7LC47"/>
<name>A0A0A7LC47_9ARCH</name>
<keyword evidence="1 9" id="KW-0240">DNA-directed RNA polymerase</keyword>
<keyword evidence="7" id="KW-0460">Magnesium</keyword>
<protein>
    <recommendedName>
        <fullName evidence="9">DNA primase DnaG</fullName>
        <ecNumber evidence="9">2.7.7.101</ecNumber>
    </recommendedName>
</protein>
<keyword evidence="8 9" id="KW-0804">Transcription</keyword>
<dbReference type="PANTHER" id="PTHR30313">
    <property type="entry name" value="DNA PRIMASE"/>
    <property type="match status" value="1"/>
</dbReference>
<dbReference type="SUPFAM" id="SSF56731">
    <property type="entry name" value="DNA primase core"/>
    <property type="match status" value="1"/>
</dbReference>
<comment type="function">
    <text evidence="9">RNA polymerase that catalyzes the synthesis of short RNA molecules used as primers for DNA polymerase during DNA replication. Also part of the exosome, which is a complex involved in RNA degradation. Acts as a poly(A)-binding protein that enhances the interaction between heteropolymeric, adenine-rich transcripts and the exosome.</text>
</comment>
<proteinExistence type="inferred from homology"/>
<dbReference type="EMBL" id="CP010070">
    <property type="protein sequence ID" value="AIZ56609.1"/>
    <property type="molecule type" value="Genomic_DNA"/>
</dbReference>
<dbReference type="PROSITE" id="PS50880">
    <property type="entry name" value="TOPRIM"/>
    <property type="match status" value="1"/>
</dbReference>
<keyword evidence="6" id="KW-0479">Metal-binding</keyword>
<accession>A0A0A7LC47</accession>
<evidence type="ECO:0000256" key="4">
    <source>
        <dbReference type="ARBA" id="ARBA00022695"/>
    </source>
</evidence>
<dbReference type="EC" id="2.7.7.101" evidence="9"/>
<keyword evidence="4 9" id="KW-0548">Nucleotidyltransferase</keyword>
<dbReference type="GO" id="GO:0008143">
    <property type="term" value="F:poly(A) binding"/>
    <property type="evidence" value="ECO:0007669"/>
    <property type="project" value="InterPro"/>
</dbReference>
<feature type="domain" description="Toprim" evidence="11">
    <location>
        <begin position="172"/>
        <end position="251"/>
    </location>
</feature>
<dbReference type="GO" id="GO:1990077">
    <property type="term" value="C:primosome complex"/>
    <property type="evidence" value="ECO:0007669"/>
    <property type="project" value="UniProtKB-KW"/>
</dbReference>
<dbReference type="OrthoDB" id="53196at2157"/>
<evidence type="ECO:0000313" key="13">
    <source>
        <dbReference type="Proteomes" id="UP000030787"/>
    </source>
</evidence>
<evidence type="ECO:0000256" key="1">
    <source>
        <dbReference type="ARBA" id="ARBA00022478"/>
    </source>
</evidence>
<evidence type="ECO:0000313" key="12">
    <source>
        <dbReference type="EMBL" id="AIZ56609.1"/>
    </source>
</evidence>
<evidence type="ECO:0000256" key="5">
    <source>
        <dbReference type="ARBA" id="ARBA00022705"/>
    </source>
</evidence>
<evidence type="ECO:0000256" key="10">
    <source>
        <dbReference type="SAM" id="MobiDB-lite"/>
    </source>
</evidence>
<dbReference type="InterPro" id="IPR050219">
    <property type="entry name" value="DnaG_primase"/>
</dbReference>
<organism evidence="12 13">
    <name type="scientific">Candidatus Methanoplasma termitum</name>
    <dbReference type="NCBI Taxonomy" id="1577791"/>
    <lineage>
        <taxon>Archaea</taxon>
        <taxon>Methanobacteriati</taxon>
        <taxon>Thermoplasmatota</taxon>
        <taxon>Thermoplasmata</taxon>
        <taxon>Methanomassiliicoccales</taxon>
        <taxon>Methanomassiliicoccaceae</taxon>
        <taxon>Candidatus Methanoplasma</taxon>
    </lineage>
</organism>
<dbReference type="RefSeq" id="WP_048112254.1">
    <property type="nucleotide sequence ID" value="NZ_CP010070.1"/>
</dbReference>
<evidence type="ECO:0000256" key="3">
    <source>
        <dbReference type="ARBA" id="ARBA00022679"/>
    </source>
</evidence>
<keyword evidence="2 9" id="KW-0639">Primosome</keyword>
<dbReference type="Proteomes" id="UP000030787">
    <property type="component" value="Chromosome"/>
</dbReference>
<dbReference type="InterPro" id="IPR034154">
    <property type="entry name" value="TOPRIM_DnaG/twinkle"/>
</dbReference>
<comment type="subunit">
    <text evidence="9">Forms a ternary complex with MCM helicase and DNA. Component of the archaeal exosome complex.</text>
</comment>
<dbReference type="NCBIfam" id="NF003108">
    <property type="entry name" value="PRK04031.1-1"/>
    <property type="match status" value="1"/>
</dbReference>
<keyword evidence="3 9" id="KW-0808">Transferase</keyword>
<sequence>MNIDPNATKYMIKAKITADGIVEKPDVVGAIFGQTEGLLGEDLDLRDLQKTGRIGRIEVEVVSKGGKSEGIVYVSSSLDQVETVLIASSLETIDRVGPCKANIRVLGIEDVRVIKREKVVERAKELLNDMISQSKGSSADLTLSIRQSIQVEEITTYGKDKCPAGPGIKDSESLIIVEGRSDVLNLLKAGIKNAIAVEGTNIPQTVRDLSREKVTTAFVDGDRGGELILRELFQTSEIDFVARAPRAHEVEELSSKQLVKCLRNKVPGDQYMEMNGLVTEEKELSSNDEERSKVREAREPRDDRNNKRDRNEKGLRREREQDEQESRKGRGHDRHDDDSKKGQGRDRFNSNNVEKFRKKTEEPAKEEPSEEADVESDEPKEERPRKGRAPRSNDDDNKKQAAGRSLRGKKDRNTKTLSPEQEAFRDMLLDMSSTHNAKLLSEDNSVIKEIAVKNLVNSLKDGVESISSIVFDGVISQRILDVSIEKGIRTIVGTRKGNITKMPADVAIFTKEDLY</sequence>
<comment type="catalytic activity">
    <reaction evidence="9">
        <text>ssDNA + n NTP = ssDNA/pppN(pN)n-1 hybrid + (n-1) diphosphate.</text>
        <dbReference type="EC" id="2.7.7.101"/>
    </reaction>
</comment>
<dbReference type="STRING" id="1577791.Mpt1_c07250"/>
<evidence type="ECO:0000256" key="9">
    <source>
        <dbReference type="HAMAP-Rule" id="MF_00007"/>
    </source>
</evidence>
<dbReference type="GeneID" id="24818393"/>
<evidence type="ECO:0000256" key="6">
    <source>
        <dbReference type="ARBA" id="ARBA00022723"/>
    </source>
</evidence>
<dbReference type="GO" id="GO:0005737">
    <property type="term" value="C:cytoplasm"/>
    <property type="evidence" value="ECO:0007669"/>
    <property type="project" value="TreeGrafter"/>
</dbReference>
<reference evidence="12 13" key="1">
    <citation type="journal article" date="2014" name="Appl. Environ. Microbiol.">
        <title>Comparative Genome Analysis of 'Candidatus Methanoplasma termitum' Indicates a New Mode of Energy Metabolism in the Seventh Order of Methanogens.</title>
        <authorList>
            <person name="Lang K."/>
            <person name="Schuldes J."/>
            <person name="Klingl A."/>
            <person name="Poehlein A."/>
            <person name="Daniel R."/>
            <person name="Brune A."/>
        </authorList>
    </citation>
    <scope>NUCLEOTIDE SEQUENCE [LARGE SCALE GENOMIC DNA]</scope>
    <source>
        <strain evidence="13">Mpt1</strain>
    </source>
</reference>
<feature type="compositionally biased region" description="Basic and acidic residues" evidence="10">
    <location>
        <begin position="279"/>
        <end position="348"/>
    </location>
</feature>
<dbReference type="HAMAP" id="MF_00007">
    <property type="entry name" value="DNA_primase_DnaG_arc"/>
    <property type="match status" value="1"/>
</dbReference>
<dbReference type="InterPro" id="IPR006171">
    <property type="entry name" value="TOPRIM_dom"/>
</dbReference>
<evidence type="ECO:0000259" key="11">
    <source>
        <dbReference type="PROSITE" id="PS50880"/>
    </source>
</evidence>
<gene>
    <name evidence="9 12" type="primary">dnaG</name>
    <name evidence="12" type="ORF">Mpt1_c07250</name>
</gene>
<dbReference type="Pfam" id="PF13662">
    <property type="entry name" value="Toprim_4"/>
    <property type="match status" value="1"/>
</dbReference>
<keyword evidence="9" id="KW-0271">Exosome</keyword>
<evidence type="ECO:0000256" key="7">
    <source>
        <dbReference type="ARBA" id="ARBA00022842"/>
    </source>
</evidence>
<feature type="region of interest" description="Disordered" evidence="10">
    <location>
        <begin position="278"/>
        <end position="421"/>
    </location>
</feature>
<dbReference type="GO" id="GO:0006269">
    <property type="term" value="P:DNA replication, synthesis of primer"/>
    <property type="evidence" value="ECO:0007669"/>
    <property type="project" value="UniProtKB-UniRule"/>
</dbReference>
<evidence type="ECO:0000256" key="8">
    <source>
        <dbReference type="ARBA" id="ARBA00023163"/>
    </source>
</evidence>
<dbReference type="PANTHER" id="PTHR30313:SF2">
    <property type="entry name" value="DNA PRIMASE"/>
    <property type="match status" value="1"/>
</dbReference>
<dbReference type="InterPro" id="IPR020607">
    <property type="entry name" value="Primase_DnaG_arc"/>
</dbReference>
<dbReference type="Gene3D" id="3.40.1360.10">
    <property type="match status" value="1"/>
</dbReference>
<dbReference type="GO" id="GO:0003899">
    <property type="term" value="F:DNA-directed RNA polymerase activity"/>
    <property type="evidence" value="ECO:0007669"/>
    <property type="project" value="UniProtKB-UniRule"/>
</dbReference>
<dbReference type="GO" id="GO:0000428">
    <property type="term" value="C:DNA-directed RNA polymerase complex"/>
    <property type="evidence" value="ECO:0007669"/>
    <property type="project" value="UniProtKB-KW"/>
</dbReference>
<comment type="similarity">
    <text evidence="9">Belongs to the archaeal DnaG primase family.</text>
</comment>
<feature type="compositionally biased region" description="Acidic residues" evidence="10">
    <location>
        <begin position="368"/>
        <end position="379"/>
    </location>
</feature>
<keyword evidence="5 9" id="KW-0235">DNA replication</keyword>
<dbReference type="CDD" id="cd01029">
    <property type="entry name" value="TOPRIM_primases"/>
    <property type="match status" value="1"/>
</dbReference>
<evidence type="ECO:0000256" key="2">
    <source>
        <dbReference type="ARBA" id="ARBA00022515"/>
    </source>
</evidence>
<dbReference type="SMART" id="SM00493">
    <property type="entry name" value="TOPRIM"/>
    <property type="match status" value="1"/>
</dbReference>
<keyword evidence="13" id="KW-1185">Reference proteome</keyword>